<keyword evidence="2" id="KW-0813">Transport</keyword>
<proteinExistence type="predicted"/>
<keyword evidence="8" id="KW-0798">TonB box</keyword>
<evidence type="ECO:0000256" key="2">
    <source>
        <dbReference type="ARBA" id="ARBA00022448"/>
    </source>
</evidence>
<keyword evidence="5" id="KW-0812">Transmembrane</keyword>
<keyword evidence="10" id="KW-0998">Cell outer membrane</keyword>
<organism evidence="13 14">
    <name type="scientific">Serratia marcescens</name>
    <dbReference type="NCBI Taxonomy" id="615"/>
    <lineage>
        <taxon>Bacteria</taxon>
        <taxon>Pseudomonadati</taxon>
        <taxon>Pseudomonadota</taxon>
        <taxon>Gammaproteobacteria</taxon>
        <taxon>Enterobacterales</taxon>
        <taxon>Yersiniaceae</taxon>
        <taxon>Serratia</taxon>
    </lineage>
</organism>
<dbReference type="Gene3D" id="2.40.170.20">
    <property type="entry name" value="TonB-dependent receptor, beta-barrel domain"/>
    <property type="match status" value="1"/>
</dbReference>
<keyword evidence="6" id="KW-0408">Iron</keyword>
<name>A0A379Z5M1_SERMA</name>
<keyword evidence="4" id="KW-0410">Iron transport</keyword>
<reference evidence="13 14" key="1">
    <citation type="submission" date="2018-06" db="EMBL/GenBank/DDBJ databases">
        <authorList>
            <consortium name="Pathogen Informatics"/>
            <person name="Doyle S."/>
        </authorList>
    </citation>
    <scope>NUCLEOTIDE SEQUENCE [LARGE SCALE GENOMIC DNA]</scope>
    <source>
        <strain evidence="13 14">NCTC10211</strain>
    </source>
</reference>
<feature type="domain" description="TonB-dependent receptor-like beta-barrel" evidence="12">
    <location>
        <begin position="25"/>
        <end position="111"/>
    </location>
</feature>
<dbReference type="PANTHER" id="PTHR32552">
    <property type="entry name" value="FERRICHROME IRON RECEPTOR-RELATED"/>
    <property type="match status" value="1"/>
</dbReference>
<comment type="subcellular location">
    <subcellularLocation>
        <location evidence="1">Cell outer membrane</location>
        <topology evidence="1">Multi-pass membrane protein</topology>
    </subcellularLocation>
</comment>
<dbReference type="AlphaFoldDB" id="A0A379Z5M1"/>
<dbReference type="PANTHER" id="PTHR32552:SF81">
    <property type="entry name" value="TONB-DEPENDENT OUTER MEMBRANE RECEPTOR"/>
    <property type="match status" value="1"/>
</dbReference>
<evidence type="ECO:0000256" key="8">
    <source>
        <dbReference type="ARBA" id="ARBA00023077"/>
    </source>
</evidence>
<dbReference type="Proteomes" id="UP000254765">
    <property type="component" value="Unassembled WGS sequence"/>
</dbReference>
<evidence type="ECO:0000313" key="14">
    <source>
        <dbReference type="Proteomes" id="UP000254765"/>
    </source>
</evidence>
<evidence type="ECO:0000256" key="10">
    <source>
        <dbReference type="ARBA" id="ARBA00023237"/>
    </source>
</evidence>
<evidence type="ECO:0000256" key="1">
    <source>
        <dbReference type="ARBA" id="ARBA00004571"/>
    </source>
</evidence>
<evidence type="ECO:0000256" key="11">
    <source>
        <dbReference type="SAM" id="MobiDB-lite"/>
    </source>
</evidence>
<feature type="region of interest" description="Disordered" evidence="11">
    <location>
        <begin position="1"/>
        <end position="28"/>
    </location>
</feature>
<keyword evidence="3" id="KW-1134">Transmembrane beta strand</keyword>
<dbReference type="SUPFAM" id="SSF56935">
    <property type="entry name" value="Porins"/>
    <property type="match status" value="1"/>
</dbReference>
<keyword evidence="7" id="KW-0406">Ion transport</keyword>
<evidence type="ECO:0000256" key="5">
    <source>
        <dbReference type="ARBA" id="ARBA00022692"/>
    </source>
</evidence>
<dbReference type="InterPro" id="IPR036942">
    <property type="entry name" value="Beta-barrel_TonB_sf"/>
</dbReference>
<gene>
    <name evidence="13" type="ORF">NCTC10211_03154</name>
</gene>
<evidence type="ECO:0000256" key="9">
    <source>
        <dbReference type="ARBA" id="ARBA00023136"/>
    </source>
</evidence>
<protein>
    <submittedName>
        <fullName evidence="13">Outer membrane receptor for Fe3+-dicitrate</fullName>
    </submittedName>
</protein>
<dbReference type="Pfam" id="PF00593">
    <property type="entry name" value="TonB_dep_Rec_b-barrel"/>
    <property type="match status" value="1"/>
</dbReference>
<evidence type="ECO:0000256" key="4">
    <source>
        <dbReference type="ARBA" id="ARBA00022496"/>
    </source>
</evidence>
<accession>A0A379Z5M1</accession>
<keyword evidence="9" id="KW-0472">Membrane</keyword>
<evidence type="ECO:0000313" key="13">
    <source>
        <dbReference type="EMBL" id="SUI55890.1"/>
    </source>
</evidence>
<evidence type="ECO:0000256" key="6">
    <source>
        <dbReference type="ARBA" id="ARBA00023004"/>
    </source>
</evidence>
<keyword evidence="13" id="KW-0675">Receptor</keyword>
<dbReference type="InterPro" id="IPR039426">
    <property type="entry name" value="TonB-dep_rcpt-like"/>
</dbReference>
<dbReference type="EMBL" id="UGYK01000002">
    <property type="protein sequence ID" value="SUI55890.1"/>
    <property type="molecule type" value="Genomic_DNA"/>
</dbReference>
<evidence type="ECO:0000259" key="12">
    <source>
        <dbReference type="Pfam" id="PF00593"/>
    </source>
</evidence>
<dbReference type="GO" id="GO:0006826">
    <property type="term" value="P:iron ion transport"/>
    <property type="evidence" value="ECO:0007669"/>
    <property type="project" value="UniProtKB-KW"/>
</dbReference>
<sequence>MTERRQGVRKLYSARRHSGLRREGDQRRNEKNRIWNLDPYLQTSWQLTPHWTLDAGLRYSTVSFDSTDYYITPRNGDDSGSKRYHQWLPMGSLNYKINPAWNVYLSAGRGF</sequence>
<evidence type="ECO:0000256" key="7">
    <source>
        <dbReference type="ARBA" id="ARBA00023065"/>
    </source>
</evidence>
<dbReference type="InterPro" id="IPR000531">
    <property type="entry name" value="Beta-barrel_TonB"/>
</dbReference>
<evidence type="ECO:0000256" key="3">
    <source>
        <dbReference type="ARBA" id="ARBA00022452"/>
    </source>
</evidence>
<dbReference type="GO" id="GO:0009279">
    <property type="term" value="C:cell outer membrane"/>
    <property type="evidence" value="ECO:0007669"/>
    <property type="project" value="UniProtKB-SubCell"/>
</dbReference>